<comment type="caution">
    <text evidence="2">The sequence shown here is derived from an EMBL/GenBank/DDBJ whole genome shotgun (WGS) entry which is preliminary data.</text>
</comment>
<accession>A0A5B0NKL8</accession>
<reference evidence="2 3" key="1">
    <citation type="submission" date="2019-05" db="EMBL/GenBank/DDBJ databases">
        <title>Emergence of the Ug99 lineage of the wheat stem rust pathogen through somatic hybridization.</title>
        <authorList>
            <person name="Li F."/>
            <person name="Upadhyaya N.M."/>
            <person name="Sperschneider J."/>
            <person name="Matny O."/>
            <person name="Nguyen-Phuc H."/>
            <person name="Mago R."/>
            <person name="Raley C."/>
            <person name="Miller M.E."/>
            <person name="Silverstein K.A.T."/>
            <person name="Henningsen E."/>
            <person name="Hirsch C.D."/>
            <person name="Visser B."/>
            <person name="Pretorius Z.A."/>
            <person name="Steffenson B.J."/>
            <person name="Schwessinger B."/>
            <person name="Dodds P.N."/>
            <person name="Figueroa M."/>
        </authorList>
    </citation>
    <scope>NUCLEOTIDE SEQUENCE [LARGE SCALE GENOMIC DNA]</scope>
    <source>
        <strain evidence="2 3">Ug99</strain>
    </source>
</reference>
<evidence type="ECO:0000256" key="1">
    <source>
        <dbReference type="SAM" id="MobiDB-lite"/>
    </source>
</evidence>
<dbReference type="AlphaFoldDB" id="A0A5B0NKL8"/>
<gene>
    <name evidence="2" type="ORF">PGTUg99_009421</name>
</gene>
<feature type="compositionally biased region" description="Polar residues" evidence="1">
    <location>
        <begin position="15"/>
        <end position="30"/>
    </location>
</feature>
<dbReference type="EMBL" id="VDEP01000404">
    <property type="protein sequence ID" value="KAA1089777.1"/>
    <property type="molecule type" value="Genomic_DNA"/>
</dbReference>
<name>A0A5B0NKL8_PUCGR</name>
<sequence length="111" mass="11730">MFDARLMAKGEPTAATISLGQDPLESQPSLSALPRQPLLTAGPNEPPIEETDAKNKPMTGFGALPSSSDPTPSPTWPSVFSLSSRPDCCVPATLENIKAALLPLHFHPMPV</sequence>
<dbReference type="Proteomes" id="UP000325313">
    <property type="component" value="Unassembled WGS sequence"/>
</dbReference>
<proteinExistence type="predicted"/>
<feature type="region of interest" description="Disordered" evidence="1">
    <location>
        <begin position="1"/>
        <end position="80"/>
    </location>
</feature>
<protein>
    <submittedName>
        <fullName evidence="2">Uncharacterized protein</fullName>
    </submittedName>
</protein>
<evidence type="ECO:0000313" key="2">
    <source>
        <dbReference type="EMBL" id="KAA1089777.1"/>
    </source>
</evidence>
<organism evidence="2 3">
    <name type="scientific">Puccinia graminis f. sp. tritici</name>
    <dbReference type="NCBI Taxonomy" id="56615"/>
    <lineage>
        <taxon>Eukaryota</taxon>
        <taxon>Fungi</taxon>
        <taxon>Dikarya</taxon>
        <taxon>Basidiomycota</taxon>
        <taxon>Pucciniomycotina</taxon>
        <taxon>Pucciniomycetes</taxon>
        <taxon>Pucciniales</taxon>
        <taxon>Pucciniaceae</taxon>
        <taxon>Puccinia</taxon>
    </lineage>
</organism>
<evidence type="ECO:0000313" key="3">
    <source>
        <dbReference type="Proteomes" id="UP000325313"/>
    </source>
</evidence>